<evidence type="ECO:0000256" key="12">
    <source>
        <dbReference type="ARBA" id="ARBA00048679"/>
    </source>
</evidence>
<evidence type="ECO:0000256" key="11">
    <source>
        <dbReference type="ARBA" id="ARBA00047899"/>
    </source>
</evidence>
<dbReference type="FunFam" id="1.25.10.10:FF:000223">
    <property type="entry name" value="Serine/threonine-protein kinase TIO"/>
    <property type="match status" value="1"/>
</dbReference>
<evidence type="ECO:0000256" key="5">
    <source>
        <dbReference type="ARBA" id="ARBA00022679"/>
    </source>
</evidence>
<feature type="domain" description="Protein kinase" evidence="16">
    <location>
        <begin position="6"/>
        <end position="256"/>
    </location>
</feature>
<accession>A0A9R0I5W8</accession>
<evidence type="ECO:0000313" key="17">
    <source>
        <dbReference type="Proteomes" id="UP000813463"/>
    </source>
</evidence>
<evidence type="ECO:0000256" key="2">
    <source>
        <dbReference type="ARBA" id="ARBA00012513"/>
    </source>
</evidence>
<dbReference type="PANTHER" id="PTHR22983:SF6">
    <property type="entry name" value="SERINE_THREONINE-PROTEIN KINASE 36"/>
    <property type="match status" value="1"/>
</dbReference>
<name>A0A9R0I5W8_SPIOL</name>
<dbReference type="PROSITE" id="PS50011">
    <property type="entry name" value="PROTEIN_KINASE_DOM"/>
    <property type="match status" value="1"/>
</dbReference>
<organism evidence="17 18">
    <name type="scientific">Spinacia oleracea</name>
    <name type="common">Spinach</name>
    <dbReference type="NCBI Taxonomy" id="3562"/>
    <lineage>
        <taxon>Eukaryota</taxon>
        <taxon>Viridiplantae</taxon>
        <taxon>Streptophyta</taxon>
        <taxon>Embryophyta</taxon>
        <taxon>Tracheophyta</taxon>
        <taxon>Spermatophyta</taxon>
        <taxon>Magnoliopsida</taxon>
        <taxon>eudicotyledons</taxon>
        <taxon>Gunneridae</taxon>
        <taxon>Pentapetalae</taxon>
        <taxon>Caryophyllales</taxon>
        <taxon>Chenopodiaceae</taxon>
        <taxon>Chenopodioideae</taxon>
        <taxon>Anserineae</taxon>
        <taxon>Spinacia</taxon>
    </lineage>
</organism>
<dbReference type="CDD" id="cd14002">
    <property type="entry name" value="STKc_STK36"/>
    <property type="match status" value="1"/>
</dbReference>
<dbReference type="GO" id="GO:0005737">
    <property type="term" value="C:cytoplasm"/>
    <property type="evidence" value="ECO:0000318"/>
    <property type="project" value="GO_Central"/>
</dbReference>
<keyword evidence="5" id="KW-0808">Transferase</keyword>
<dbReference type="GO" id="GO:0005524">
    <property type="term" value="F:ATP binding"/>
    <property type="evidence" value="ECO:0007669"/>
    <property type="project" value="UniProtKB-UniRule"/>
</dbReference>
<dbReference type="PROSITE" id="PS00108">
    <property type="entry name" value="PROTEIN_KINASE_ST"/>
    <property type="match status" value="1"/>
</dbReference>
<dbReference type="Gene3D" id="1.25.10.10">
    <property type="entry name" value="Leucine-rich Repeat Variant"/>
    <property type="match status" value="1"/>
</dbReference>
<dbReference type="Gene3D" id="1.10.510.10">
    <property type="entry name" value="Transferase(Phosphotransferase) domain 1"/>
    <property type="match status" value="1"/>
</dbReference>
<feature type="binding site" evidence="14">
    <location>
        <position position="39"/>
    </location>
    <ligand>
        <name>ATP</name>
        <dbReference type="ChEBI" id="CHEBI:30616"/>
    </ligand>
</feature>
<dbReference type="OrthoDB" id="266718at2759"/>
<evidence type="ECO:0000313" key="18">
    <source>
        <dbReference type="RefSeq" id="XP_021843092.1"/>
    </source>
</evidence>
<evidence type="ECO:0000256" key="10">
    <source>
        <dbReference type="ARBA" id="ARBA00023212"/>
    </source>
</evidence>
<dbReference type="SUPFAM" id="SSF56112">
    <property type="entry name" value="Protein kinase-like (PK-like)"/>
    <property type="match status" value="1"/>
</dbReference>
<comment type="catalytic activity">
    <reaction evidence="12">
        <text>L-seryl-[protein] + ATP = O-phospho-L-seryl-[protein] + ADP + H(+)</text>
        <dbReference type="Rhea" id="RHEA:17989"/>
        <dbReference type="Rhea" id="RHEA-COMP:9863"/>
        <dbReference type="Rhea" id="RHEA-COMP:11604"/>
        <dbReference type="ChEBI" id="CHEBI:15378"/>
        <dbReference type="ChEBI" id="CHEBI:29999"/>
        <dbReference type="ChEBI" id="CHEBI:30616"/>
        <dbReference type="ChEBI" id="CHEBI:83421"/>
        <dbReference type="ChEBI" id="CHEBI:456216"/>
        <dbReference type="EC" id="2.7.11.1"/>
    </reaction>
</comment>
<evidence type="ECO:0000256" key="4">
    <source>
        <dbReference type="ARBA" id="ARBA00022527"/>
    </source>
</evidence>
<comment type="subcellular location">
    <subcellularLocation>
        <location evidence="1">Cytoplasm</location>
        <location evidence="1">Cytoskeleton</location>
    </subcellularLocation>
</comment>
<evidence type="ECO:0000256" key="7">
    <source>
        <dbReference type="ARBA" id="ARBA00022741"/>
    </source>
</evidence>
<dbReference type="InterPro" id="IPR008271">
    <property type="entry name" value="Ser/Thr_kinase_AS"/>
</dbReference>
<dbReference type="PANTHER" id="PTHR22983">
    <property type="entry name" value="PROTEIN KINASE RELATED"/>
    <property type="match status" value="1"/>
</dbReference>
<evidence type="ECO:0000256" key="14">
    <source>
        <dbReference type="PROSITE-ProRule" id="PRU10141"/>
    </source>
</evidence>
<keyword evidence="3" id="KW-0963">Cytoplasm</keyword>
<feature type="compositionally biased region" description="Polar residues" evidence="15">
    <location>
        <begin position="296"/>
        <end position="325"/>
    </location>
</feature>
<dbReference type="RefSeq" id="XP_021843092.1">
    <property type="nucleotide sequence ID" value="XM_021987400.2"/>
</dbReference>
<keyword evidence="17" id="KW-1185">Reference proteome</keyword>
<keyword evidence="6" id="KW-0677">Repeat</keyword>
<gene>
    <name evidence="18" type="primary">LOC110783103</name>
</gene>
<dbReference type="SUPFAM" id="SSF48371">
    <property type="entry name" value="ARM repeat"/>
    <property type="match status" value="1"/>
</dbReference>
<dbReference type="InterPro" id="IPR011989">
    <property type="entry name" value="ARM-like"/>
</dbReference>
<evidence type="ECO:0000256" key="9">
    <source>
        <dbReference type="ARBA" id="ARBA00022840"/>
    </source>
</evidence>
<dbReference type="InterPro" id="IPR000719">
    <property type="entry name" value="Prot_kinase_dom"/>
</dbReference>
<keyword evidence="9 14" id="KW-0067">ATP-binding</keyword>
<keyword evidence="8 18" id="KW-0418">Kinase</keyword>
<feature type="region of interest" description="Disordered" evidence="15">
    <location>
        <begin position="270"/>
        <end position="349"/>
    </location>
</feature>
<dbReference type="GO" id="GO:0005856">
    <property type="term" value="C:cytoskeleton"/>
    <property type="evidence" value="ECO:0007669"/>
    <property type="project" value="UniProtKB-SubCell"/>
</dbReference>
<keyword evidence="7 14" id="KW-0547">Nucleotide-binding</keyword>
<dbReference type="Pfam" id="PF00069">
    <property type="entry name" value="Pkinase"/>
    <property type="match status" value="1"/>
</dbReference>
<evidence type="ECO:0000256" key="6">
    <source>
        <dbReference type="ARBA" id="ARBA00022737"/>
    </source>
</evidence>
<evidence type="ECO:0000259" key="16">
    <source>
        <dbReference type="PROSITE" id="PS50011"/>
    </source>
</evidence>
<dbReference type="PROSITE" id="PS00107">
    <property type="entry name" value="PROTEIN_KINASE_ATP"/>
    <property type="match status" value="1"/>
</dbReference>
<evidence type="ECO:0000256" key="15">
    <source>
        <dbReference type="SAM" id="MobiDB-lite"/>
    </source>
</evidence>
<dbReference type="InterPro" id="IPR011009">
    <property type="entry name" value="Kinase-like_dom_sf"/>
</dbReference>
<evidence type="ECO:0000256" key="8">
    <source>
        <dbReference type="ARBA" id="ARBA00022777"/>
    </source>
</evidence>
<keyword evidence="10" id="KW-0206">Cytoskeleton</keyword>
<dbReference type="InterPro" id="IPR017441">
    <property type="entry name" value="Protein_kinase_ATP_BS"/>
</dbReference>
<dbReference type="EC" id="2.7.11.1" evidence="2"/>
<dbReference type="GO" id="GO:0004674">
    <property type="term" value="F:protein serine/threonine kinase activity"/>
    <property type="evidence" value="ECO:0007669"/>
    <property type="project" value="UniProtKB-KW"/>
</dbReference>
<dbReference type="FunFam" id="3.30.200.20:FF:000042">
    <property type="entry name" value="Aurora kinase A"/>
    <property type="match status" value="1"/>
</dbReference>
<proteinExistence type="predicted"/>
<protein>
    <recommendedName>
        <fullName evidence="2">non-specific serine/threonine protein kinase</fullName>
        <ecNumber evidence="2">2.7.11.1</ecNumber>
    </recommendedName>
    <alternativeName>
        <fullName evidence="13">Fused homolog</fullName>
    </alternativeName>
</protein>
<dbReference type="InterPro" id="IPR016024">
    <property type="entry name" value="ARM-type_fold"/>
</dbReference>
<dbReference type="SMART" id="SM00185">
    <property type="entry name" value="ARM"/>
    <property type="match status" value="4"/>
</dbReference>
<reference evidence="18" key="2">
    <citation type="submission" date="2025-08" db="UniProtKB">
        <authorList>
            <consortium name="RefSeq"/>
        </authorList>
    </citation>
    <scope>IDENTIFICATION</scope>
    <source>
        <tissue evidence="18">Leaf</tissue>
    </source>
</reference>
<keyword evidence="4" id="KW-0723">Serine/threonine-protein kinase</keyword>
<evidence type="ECO:0000256" key="1">
    <source>
        <dbReference type="ARBA" id="ARBA00004245"/>
    </source>
</evidence>
<sequence>MGVENYHVTELVGEGSFGKVYKGRRKFTGQTVAMKFIMKHGKSDKDLHNLRQEIEILRKLKHENIIEMLDSFETAQEFCVVTEFAQGELFEVLEDDKCLPEEQVKAIAKQLVKALHYLHSNRIIHRDMKPQNILIGSGSIVKLCDFGFARAMSMNTVVLRSIKGTPLYMAPELVREQPYNHTADLWSLGVILYELFVGQPPFYTNSVYALIRHIIKDPVKYPENMSPDFKSFLKGLLNKVPQQRLSWPGLLEHPFIKDSSDDLETRELLSPIKPPMGREAARRGEAPKIPPPVRSKTVTPESNNHTPCASDSNSPGLLSDAQPSESDLAVTEASLGPTGSQPVDRLENNSRTIKGAKVIGQKKEALTLILEPVKVFSKGIGNCIRKEDILNLSQSLRILSNLVAADAVTHTSRDEIIFELLGLTSALLSQKKIDAYDLIAKSFMIIRKLIDGGGDSFGSSCFTQWVALVELFLQVLSSSEDSSGRVLYESTSSIAVMLNQVTSAIKTFSPSVPPMDILKQILDHAKTSGLVDQLCACLAASGTSLISGSANLSRVATEGCKALWFLINALESLSLKEKAGTFPLTSLRSHSLARLDIREHDRSPDIGTDCEKVLDAITRAFLDSKPVHCAILYCLRQRNEAVLLAGIQLLLRCSMRSGILPSVLCGLPSSLPVTTEVSGGGDHTFVSEIFSIISLCGPYLSKNTQIGEANGSKCKLANPHGLALHSCLLLATIAQSFKSVGRRYSTSILTTTSKEQQSRLSSLAQLFSFDDGIPSSFHPHCASAMLAFACILSLETGSSAESSLSDIAMPFVPRTATLCDLLKMNYRVEHENNCNATYMLSYWHGLRDGYVGLLECRLKWGGPLAVQQFCASGLPQLLIDLLGNNPSVDSQATGYDLVGLSPTGVLWAISCLSHCLPGSSVTFRQILLRNEHVECIRDLVSDAHLKLLKTWAGPSGGKSGVRDIINAVIDFLAFPFVAVQNASGLPSTTASMSSGLLLNVDSPGAKVCSKDSDITEAIKENMEKYTKILLEAGLPIIILRCADGLELKDMQRPVAFLAKMTSHKHLAPLVGKGILQASRIRRLFDCSCPKGVILDVLMVVSELARMNKGFYEYIDKANILTRLKEFLTSKDPDLRAKACSAIGNMCRHSSYFYDSLARHGIISLLIDRCADTDKRTRKFACFAIGNAAFHNSLLYDELRSSIHQLTNLLLSPEEDKTKANAAGALSNLVRNSSKLCEDIVSHGAIQALLKVVSDCSTVALNPPRRDAVNESPLKIVLFALDKMCTHSPCRQCIRSSELFPVLAQLRQSPEEAIAKYASLIYGKANGV</sequence>
<comment type="catalytic activity">
    <reaction evidence="11">
        <text>L-threonyl-[protein] + ATP = O-phospho-L-threonyl-[protein] + ADP + H(+)</text>
        <dbReference type="Rhea" id="RHEA:46608"/>
        <dbReference type="Rhea" id="RHEA-COMP:11060"/>
        <dbReference type="Rhea" id="RHEA-COMP:11605"/>
        <dbReference type="ChEBI" id="CHEBI:15378"/>
        <dbReference type="ChEBI" id="CHEBI:30013"/>
        <dbReference type="ChEBI" id="CHEBI:30616"/>
        <dbReference type="ChEBI" id="CHEBI:61977"/>
        <dbReference type="ChEBI" id="CHEBI:456216"/>
        <dbReference type="EC" id="2.7.11.1"/>
    </reaction>
</comment>
<dbReference type="InterPro" id="IPR000225">
    <property type="entry name" value="Armadillo"/>
</dbReference>
<dbReference type="FunFam" id="1.10.510.10:FF:000292">
    <property type="entry name" value="Serine/threonine-protein kinase 36"/>
    <property type="match status" value="1"/>
</dbReference>
<evidence type="ECO:0000256" key="3">
    <source>
        <dbReference type="ARBA" id="ARBA00022490"/>
    </source>
</evidence>
<reference evidence="17" key="1">
    <citation type="journal article" date="2021" name="Nat. Commun.">
        <title>Genomic analyses provide insights into spinach domestication and the genetic basis of agronomic traits.</title>
        <authorList>
            <person name="Cai X."/>
            <person name="Sun X."/>
            <person name="Xu C."/>
            <person name="Sun H."/>
            <person name="Wang X."/>
            <person name="Ge C."/>
            <person name="Zhang Z."/>
            <person name="Wang Q."/>
            <person name="Fei Z."/>
            <person name="Jiao C."/>
            <person name="Wang Q."/>
        </authorList>
    </citation>
    <scope>NUCLEOTIDE SEQUENCE [LARGE SCALE GENOMIC DNA]</scope>
    <source>
        <strain evidence="17">cv. Varoflay</strain>
    </source>
</reference>
<dbReference type="SMART" id="SM00220">
    <property type="entry name" value="S_TKc"/>
    <property type="match status" value="1"/>
</dbReference>
<dbReference type="Proteomes" id="UP000813463">
    <property type="component" value="Chromosome 3"/>
</dbReference>
<dbReference type="GeneID" id="110783103"/>
<evidence type="ECO:0000256" key="13">
    <source>
        <dbReference type="ARBA" id="ARBA00075375"/>
    </source>
</evidence>
<dbReference type="KEGG" id="soe:110783103"/>